<evidence type="ECO:0000313" key="6">
    <source>
        <dbReference type="EMBL" id="TDV35433.1"/>
    </source>
</evidence>
<dbReference type="EMBL" id="SOCP01000034">
    <property type="protein sequence ID" value="TDV35433.1"/>
    <property type="molecule type" value="Genomic_DNA"/>
</dbReference>
<evidence type="ECO:0000256" key="1">
    <source>
        <dbReference type="ARBA" id="ARBA00022722"/>
    </source>
</evidence>
<evidence type="ECO:0000313" key="7">
    <source>
        <dbReference type="Proteomes" id="UP000294927"/>
    </source>
</evidence>
<protein>
    <submittedName>
        <fullName evidence="6">PIN domain-containing protein</fullName>
    </submittedName>
</protein>
<evidence type="ECO:0000259" key="5">
    <source>
        <dbReference type="Pfam" id="PF13638"/>
    </source>
</evidence>
<organism evidence="6 7">
    <name type="scientific">Actinophytocola oryzae</name>
    <dbReference type="NCBI Taxonomy" id="502181"/>
    <lineage>
        <taxon>Bacteria</taxon>
        <taxon>Bacillati</taxon>
        <taxon>Actinomycetota</taxon>
        <taxon>Actinomycetes</taxon>
        <taxon>Pseudonocardiales</taxon>
        <taxon>Pseudonocardiaceae</taxon>
    </lineage>
</organism>
<feature type="domain" description="PIN" evidence="5">
    <location>
        <begin position="65"/>
        <end position="133"/>
    </location>
</feature>
<dbReference type="GO" id="GO:0046872">
    <property type="term" value="F:metal ion binding"/>
    <property type="evidence" value="ECO:0007669"/>
    <property type="project" value="UniProtKB-KW"/>
</dbReference>
<sequence length="150" mass="16186">MATHLYTAHYWRLFDGDYDIASADPARPVPDPCGQEAAAQLTYLTALAAQVERSRALAASPGQILVYDTNSLMHYHPPGAIPWNTVTKATTARLVVPLVVVDELDAKKYAGSEKMANRAAAALRELDKILDGAQPGMRAPGRVRVECLVG</sequence>
<dbReference type="AlphaFoldDB" id="A0A4R7UPI3"/>
<dbReference type="RefSeq" id="WP_133909359.1">
    <property type="nucleotide sequence ID" value="NZ_SOCP01000034.1"/>
</dbReference>
<dbReference type="Gene3D" id="3.40.50.1010">
    <property type="entry name" value="5'-nuclease"/>
    <property type="match status" value="1"/>
</dbReference>
<keyword evidence="1" id="KW-0540">Nuclease</keyword>
<evidence type="ECO:0000256" key="4">
    <source>
        <dbReference type="ARBA" id="ARBA00022842"/>
    </source>
</evidence>
<dbReference type="InterPro" id="IPR002716">
    <property type="entry name" value="PIN_dom"/>
</dbReference>
<accession>A0A4R7UPI3</accession>
<comment type="caution">
    <text evidence="6">The sequence shown here is derived from an EMBL/GenBank/DDBJ whole genome shotgun (WGS) entry which is preliminary data.</text>
</comment>
<keyword evidence="3" id="KW-0378">Hydrolase</keyword>
<reference evidence="6 7" key="1">
    <citation type="submission" date="2019-03" db="EMBL/GenBank/DDBJ databases">
        <title>Genomic Encyclopedia of Archaeal and Bacterial Type Strains, Phase II (KMG-II): from individual species to whole genera.</title>
        <authorList>
            <person name="Goeker M."/>
        </authorList>
    </citation>
    <scope>NUCLEOTIDE SEQUENCE [LARGE SCALE GENOMIC DNA]</scope>
    <source>
        <strain evidence="6 7">DSM 45499</strain>
    </source>
</reference>
<keyword evidence="2" id="KW-0479">Metal-binding</keyword>
<keyword evidence="4" id="KW-0460">Magnesium</keyword>
<name>A0A4R7UPI3_9PSEU</name>
<proteinExistence type="predicted"/>
<gene>
    <name evidence="6" type="ORF">CLV71_13420</name>
</gene>
<keyword evidence="7" id="KW-1185">Reference proteome</keyword>
<dbReference type="GO" id="GO:0004518">
    <property type="term" value="F:nuclease activity"/>
    <property type="evidence" value="ECO:0007669"/>
    <property type="project" value="UniProtKB-KW"/>
</dbReference>
<dbReference type="Pfam" id="PF13638">
    <property type="entry name" value="PIN_4"/>
    <property type="match status" value="1"/>
</dbReference>
<evidence type="ECO:0000256" key="2">
    <source>
        <dbReference type="ARBA" id="ARBA00022723"/>
    </source>
</evidence>
<dbReference type="GO" id="GO:0016787">
    <property type="term" value="F:hydrolase activity"/>
    <property type="evidence" value="ECO:0007669"/>
    <property type="project" value="UniProtKB-KW"/>
</dbReference>
<dbReference type="Proteomes" id="UP000294927">
    <property type="component" value="Unassembled WGS sequence"/>
</dbReference>
<evidence type="ECO:0000256" key="3">
    <source>
        <dbReference type="ARBA" id="ARBA00022801"/>
    </source>
</evidence>
<dbReference type="OrthoDB" id="5145858at2"/>